<keyword evidence="2" id="KW-0732">Signal</keyword>
<dbReference type="AlphaFoldDB" id="A0A089YVW3"/>
<sequence>MNIPLLFGVLALMTSFSPNAEELPASLREDGQYRNQVVLPKDGFMKKLRIGIKYLLLSKPPGTRPQAALPVEQISRQQLLAAPDYSLWRLGHSTVLLKMGGEFLITDPVFSERASPVQWAGPLRFHQPPISIAELPPIKAVILSHDHYDHLDEHAIKALAGKSEYFLTTLGVGDRLIEWGVPASKVRQLDWWQETQVGGLRLVATPSQHFSGRSLFDSNSTLWASWVVIDQDFRLFFSGDTGYFPGFKQIGERFGPFDLTLMETGAYNVAWPNVHMQPEETLQAHLDLRGKTLLPIHNGTFDLSIHDWHEPFDRISALAQAKGVPLSTPRMGQRIDLRQPQASEHWWEQVDSPAPVATP</sequence>
<organism evidence="4 5">
    <name type="scientific">Pseudomonas rhizosphaerae</name>
    <dbReference type="NCBI Taxonomy" id="216142"/>
    <lineage>
        <taxon>Bacteria</taxon>
        <taxon>Pseudomonadati</taxon>
        <taxon>Pseudomonadota</taxon>
        <taxon>Gammaproteobacteria</taxon>
        <taxon>Pseudomonadales</taxon>
        <taxon>Pseudomonadaceae</taxon>
        <taxon>Pseudomonas</taxon>
    </lineage>
</organism>
<evidence type="ECO:0000259" key="3">
    <source>
        <dbReference type="Pfam" id="PF12706"/>
    </source>
</evidence>
<dbReference type="GO" id="GO:0005737">
    <property type="term" value="C:cytoplasm"/>
    <property type="evidence" value="ECO:0007669"/>
    <property type="project" value="TreeGrafter"/>
</dbReference>
<name>A0A089YVW3_9PSED</name>
<gene>
    <name evidence="4" type="ORF">LT40_21125</name>
</gene>
<dbReference type="InterPro" id="IPR036866">
    <property type="entry name" value="RibonucZ/Hydroxyglut_hydro"/>
</dbReference>
<dbReference type="Proteomes" id="UP000029499">
    <property type="component" value="Chromosome"/>
</dbReference>
<feature type="region of interest" description="Disordered" evidence="1">
    <location>
        <begin position="339"/>
        <end position="359"/>
    </location>
</feature>
<dbReference type="PANTHER" id="PTHR15032:SF4">
    <property type="entry name" value="N-ACYL-PHOSPHATIDYLETHANOLAMINE-HYDROLYZING PHOSPHOLIPASE D"/>
    <property type="match status" value="1"/>
</dbReference>
<dbReference type="Pfam" id="PF12706">
    <property type="entry name" value="Lactamase_B_2"/>
    <property type="match status" value="1"/>
</dbReference>
<accession>A0A089YVW3</accession>
<evidence type="ECO:0000313" key="5">
    <source>
        <dbReference type="Proteomes" id="UP000029499"/>
    </source>
</evidence>
<feature type="signal peptide" evidence="2">
    <location>
        <begin position="1"/>
        <end position="20"/>
    </location>
</feature>
<dbReference type="KEGG" id="prh:LT40_21125"/>
<dbReference type="GO" id="GO:0016787">
    <property type="term" value="F:hydrolase activity"/>
    <property type="evidence" value="ECO:0007669"/>
    <property type="project" value="UniProtKB-KW"/>
</dbReference>
<evidence type="ECO:0000256" key="1">
    <source>
        <dbReference type="SAM" id="MobiDB-lite"/>
    </source>
</evidence>
<evidence type="ECO:0000256" key="2">
    <source>
        <dbReference type="SAM" id="SignalP"/>
    </source>
</evidence>
<dbReference type="Gene3D" id="3.60.15.10">
    <property type="entry name" value="Ribonuclease Z/Hydroxyacylglutathione hydrolase-like"/>
    <property type="match status" value="1"/>
</dbReference>
<evidence type="ECO:0000313" key="4">
    <source>
        <dbReference type="EMBL" id="AIS19754.1"/>
    </source>
</evidence>
<dbReference type="HOGENOM" id="CLU_020884_0_2_6"/>
<feature type="chain" id="PRO_5001852323" evidence="2">
    <location>
        <begin position="21"/>
        <end position="359"/>
    </location>
</feature>
<feature type="domain" description="Metallo-beta-lactamase" evidence="3">
    <location>
        <begin position="105"/>
        <end position="297"/>
    </location>
</feature>
<keyword evidence="4" id="KW-0378">Hydrolase</keyword>
<dbReference type="PANTHER" id="PTHR15032">
    <property type="entry name" value="N-ACYL-PHOSPHATIDYLETHANOLAMINE-HYDROLYZING PHOSPHOLIPASE D"/>
    <property type="match status" value="1"/>
</dbReference>
<dbReference type="EMBL" id="CP009533">
    <property type="protein sequence ID" value="AIS19754.1"/>
    <property type="molecule type" value="Genomic_DNA"/>
</dbReference>
<dbReference type="RefSeq" id="WP_043193161.1">
    <property type="nucleotide sequence ID" value="NZ_CP009533.1"/>
</dbReference>
<reference evidence="4 5" key="1">
    <citation type="journal article" date="2015" name="J. Biotechnol.">
        <title>Complete genome sequence of Pseudomonas rhizosphaerae IH5T (=DSM 16299T), a phosphate-solubilizing rhizobacterium for bacterial biofertilizer.</title>
        <authorList>
            <person name="Kwak Y."/>
            <person name="Jung B.K."/>
            <person name="Shin J.H."/>
        </authorList>
    </citation>
    <scope>NUCLEOTIDE SEQUENCE [LARGE SCALE GENOMIC DNA]</scope>
    <source>
        <strain evidence="4">DSM 16299</strain>
    </source>
</reference>
<protein>
    <submittedName>
        <fullName evidence="4">Hydrolase</fullName>
    </submittedName>
</protein>
<keyword evidence="5" id="KW-1185">Reference proteome</keyword>
<dbReference type="InterPro" id="IPR001279">
    <property type="entry name" value="Metallo-B-lactamas"/>
</dbReference>
<dbReference type="eggNOG" id="COG2220">
    <property type="taxonomic scope" value="Bacteria"/>
</dbReference>
<proteinExistence type="predicted"/>
<dbReference type="STRING" id="216142.LT40_21125"/>
<dbReference type="OrthoDB" id="9805728at2"/>
<dbReference type="SUPFAM" id="SSF56281">
    <property type="entry name" value="Metallo-hydrolase/oxidoreductase"/>
    <property type="match status" value="1"/>
</dbReference>